<evidence type="ECO:0000256" key="1">
    <source>
        <dbReference type="ARBA" id="ARBA00023121"/>
    </source>
</evidence>
<dbReference type="InterPro" id="IPR050270">
    <property type="entry name" value="DegV_domain_contain"/>
</dbReference>
<dbReference type="PANTHER" id="PTHR33434">
    <property type="entry name" value="DEGV DOMAIN-CONTAINING PROTEIN DR_1986-RELATED"/>
    <property type="match status" value="1"/>
</dbReference>
<evidence type="ECO:0000313" key="3">
    <source>
        <dbReference type="Proteomes" id="UP001158045"/>
    </source>
</evidence>
<sequence>MKITLITDSTCDLQPDKLATLGIQFAPLKVLFKEKEYIDKIDITNPEFYGMMRQTKELPTTSQVNPGEFYELFSQELTKGNQVVGIFLSSDLSGTYNSAVVAKEMLGNEGIHLIDSRTVSFALGLIVIKVQEKIDSGASIEEILTLSRELVAHSQLYGMLDTLDNLKKGGRLSSGTAMIGKMLNLKPIIEVQNGLVNVAEKARGSRKGLAWMVEQVTNHYPDGKIDELAIAHANNADKLADIKQLLLERFEIGKIHEVEIGSVVGTHAGEGAVGVTFFRTK</sequence>
<dbReference type="EMBL" id="JARYZI010000003">
    <property type="protein sequence ID" value="MDH8677761.1"/>
    <property type="molecule type" value="Genomic_DNA"/>
</dbReference>
<dbReference type="RefSeq" id="WP_281093582.1">
    <property type="nucleotide sequence ID" value="NZ_JARYZI010000003.1"/>
</dbReference>
<dbReference type="NCBIfam" id="TIGR00762">
    <property type="entry name" value="DegV"/>
    <property type="match status" value="1"/>
</dbReference>
<dbReference type="SUPFAM" id="SSF82549">
    <property type="entry name" value="DAK1/DegV-like"/>
    <property type="match status" value="1"/>
</dbReference>
<keyword evidence="3" id="KW-1185">Reference proteome</keyword>
<accession>A0ABT6NBG3</accession>
<protein>
    <submittedName>
        <fullName evidence="2">DegV family protein</fullName>
    </submittedName>
</protein>
<organism evidence="2 3">
    <name type="scientific">Fusibacter bizertensis</name>
    <dbReference type="NCBI Taxonomy" id="1488331"/>
    <lineage>
        <taxon>Bacteria</taxon>
        <taxon>Bacillati</taxon>
        <taxon>Bacillota</taxon>
        <taxon>Clostridia</taxon>
        <taxon>Eubacteriales</taxon>
        <taxon>Eubacteriales Family XII. Incertae Sedis</taxon>
        <taxon>Fusibacter</taxon>
    </lineage>
</organism>
<comment type="caution">
    <text evidence="2">The sequence shown here is derived from an EMBL/GenBank/DDBJ whole genome shotgun (WGS) entry which is preliminary data.</text>
</comment>
<reference evidence="2 3" key="1">
    <citation type="submission" date="2023-04" db="EMBL/GenBank/DDBJ databases">
        <title>Fusibacter bizertensis strain WBS, isolated from littoral bottom sediments of the Arctic seas - biochemical and genomic analysis.</title>
        <authorList>
            <person name="Brioukhanov A.L."/>
        </authorList>
    </citation>
    <scope>NUCLEOTIDE SEQUENCE [LARGE SCALE GENOMIC DNA]</scope>
    <source>
        <strain evidence="2 3">WBS</strain>
    </source>
</reference>
<dbReference type="InterPro" id="IPR043168">
    <property type="entry name" value="DegV_C"/>
</dbReference>
<dbReference type="Gene3D" id="3.30.1180.10">
    <property type="match status" value="1"/>
</dbReference>
<proteinExistence type="predicted"/>
<dbReference type="PROSITE" id="PS51482">
    <property type="entry name" value="DEGV"/>
    <property type="match status" value="1"/>
</dbReference>
<keyword evidence="1" id="KW-0446">Lipid-binding</keyword>
<dbReference type="InterPro" id="IPR003797">
    <property type="entry name" value="DegV"/>
</dbReference>
<dbReference type="Pfam" id="PF02645">
    <property type="entry name" value="DegV"/>
    <property type="match status" value="1"/>
</dbReference>
<dbReference type="Proteomes" id="UP001158045">
    <property type="component" value="Unassembled WGS sequence"/>
</dbReference>
<name>A0ABT6NBG3_9FIRM</name>
<dbReference type="PANTHER" id="PTHR33434:SF2">
    <property type="entry name" value="FATTY ACID-BINDING PROTEIN TM_1468"/>
    <property type="match status" value="1"/>
</dbReference>
<gene>
    <name evidence="2" type="ORF">QE109_06360</name>
</gene>
<evidence type="ECO:0000313" key="2">
    <source>
        <dbReference type="EMBL" id="MDH8677761.1"/>
    </source>
</evidence>
<dbReference type="Gene3D" id="3.40.50.10170">
    <property type="match status" value="1"/>
</dbReference>